<keyword evidence="1 3" id="KW-0808">Transferase</keyword>
<protein>
    <submittedName>
        <fullName evidence="3">4'-phosphopantetheinyl transferase superfamily protein</fullName>
    </submittedName>
</protein>
<evidence type="ECO:0000313" key="3">
    <source>
        <dbReference type="EMBL" id="QCX02196.1"/>
    </source>
</evidence>
<reference evidence="3 4" key="1">
    <citation type="submission" date="2019-05" db="EMBL/GenBank/DDBJ databases">
        <title>Genome sequencing of F202Z8.</title>
        <authorList>
            <person name="Kwon Y.M."/>
        </authorList>
    </citation>
    <scope>NUCLEOTIDE SEQUENCE [LARGE SCALE GENOMIC DNA]</scope>
    <source>
        <strain evidence="3 4">F202Z8</strain>
    </source>
</reference>
<evidence type="ECO:0000313" key="4">
    <source>
        <dbReference type="Proteomes" id="UP000310017"/>
    </source>
</evidence>
<evidence type="ECO:0000256" key="1">
    <source>
        <dbReference type="ARBA" id="ARBA00022679"/>
    </source>
</evidence>
<organism evidence="3 4">
    <name type="scientific">Aggregatimonas sangjinii</name>
    <dbReference type="NCBI Taxonomy" id="2583587"/>
    <lineage>
        <taxon>Bacteria</taxon>
        <taxon>Pseudomonadati</taxon>
        <taxon>Bacteroidota</taxon>
        <taxon>Flavobacteriia</taxon>
        <taxon>Flavobacteriales</taxon>
        <taxon>Flavobacteriaceae</taxon>
        <taxon>Aggregatimonas</taxon>
    </lineage>
</organism>
<dbReference type="OrthoDB" id="1190494at2"/>
<dbReference type="AlphaFoldDB" id="A0A5B7SUF1"/>
<dbReference type="GO" id="GO:0000287">
    <property type="term" value="F:magnesium ion binding"/>
    <property type="evidence" value="ECO:0007669"/>
    <property type="project" value="InterPro"/>
</dbReference>
<sequence length="211" mass="24034">MPLYKSIPVSSSILTHIWRIEETEAQLSEGIALTEHCQTRMSGMKSEMHRRGFLSIRHLMAEAGYVDHDLYYDAFGKPHLKDGKKISITHSGQFTGIIISDDQEVGIDIERQREKILRIAHKFTPIEEYRTIANTEALIRKLTAVWGCKESLYKIYAEPGLSFLHHIDISDFSLADEKTTGEILYKGKTTHYAIDFLEFEGFTCVYAVGSS</sequence>
<accession>A0A5B7SUF1</accession>
<keyword evidence="4" id="KW-1185">Reference proteome</keyword>
<evidence type="ECO:0000259" key="2">
    <source>
        <dbReference type="Pfam" id="PF01648"/>
    </source>
</evidence>
<dbReference type="EMBL" id="CP040710">
    <property type="protein sequence ID" value="QCX02196.1"/>
    <property type="molecule type" value="Genomic_DNA"/>
</dbReference>
<gene>
    <name evidence="3" type="ORF">FGM00_19505</name>
</gene>
<dbReference type="SUPFAM" id="SSF56214">
    <property type="entry name" value="4'-phosphopantetheinyl transferase"/>
    <property type="match status" value="1"/>
</dbReference>
<dbReference type="Pfam" id="PF01648">
    <property type="entry name" value="ACPS"/>
    <property type="match status" value="1"/>
</dbReference>
<feature type="domain" description="4'-phosphopantetheinyl transferase" evidence="2">
    <location>
        <begin position="105"/>
        <end position="194"/>
    </location>
</feature>
<dbReference type="InterPro" id="IPR037143">
    <property type="entry name" value="4-PPantetheinyl_Trfase_dom_sf"/>
</dbReference>
<proteinExistence type="predicted"/>
<dbReference type="RefSeq" id="WP_138854532.1">
    <property type="nucleotide sequence ID" value="NZ_CP040710.1"/>
</dbReference>
<name>A0A5B7SUF1_9FLAO</name>
<dbReference type="Gene3D" id="3.90.470.20">
    <property type="entry name" value="4'-phosphopantetheinyl transferase domain"/>
    <property type="match status" value="1"/>
</dbReference>
<dbReference type="GO" id="GO:0008897">
    <property type="term" value="F:holo-[acyl-carrier-protein] synthase activity"/>
    <property type="evidence" value="ECO:0007669"/>
    <property type="project" value="InterPro"/>
</dbReference>
<dbReference type="Proteomes" id="UP000310017">
    <property type="component" value="Chromosome"/>
</dbReference>
<dbReference type="KEGG" id="asag:FGM00_19505"/>
<dbReference type="InterPro" id="IPR008278">
    <property type="entry name" value="4-PPantetheinyl_Trfase_dom"/>
</dbReference>